<sequence>METRFAGTVLDNDTVTEEDDFVDIVASFVKDVASEAAGCTTLQSQRGCNLCLQDAITQFSDYFRQKQEATRASSLLPSCNVKYGSTPFYNKTTETFRFAYRHSGRIFRTALVSVGGKTNSRYCNPDSADNLRRLHPRWLLYISQFLHPLQDLISSCPNQKEAISWGVNGPYIARYSDRPFFGILELEPTDAGYNRGDITSNLTEFDIVWESLMDRVVRKASNGTSSLKYATGEAEFTVFQKIYAVMQCTPDLSNRDCDSCLRATCSILVSSAPTCWFRWDLYPFYVSNASTSVPSLSPPPPPASPPPQSVNSTNTKERRGSSSRTLVIIVVPIVIVVAVLVILAVAVLLKRIKKTKKDDQIYKTRVESLQFDFNDIRVATCDRQLRGCKHAWPSGYMAPVYALQGQYSVKSDAYAFGVLVSEIISGKKISTFSNQEGDSLLTHVSRIPCFEKRNNGSRGFNF</sequence>
<evidence type="ECO:0000256" key="2">
    <source>
        <dbReference type="ARBA" id="ARBA00022737"/>
    </source>
</evidence>
<dbReference type="InterPro" id="IPR011009">
    <property type="entry name" value="Kinase-like_dom_sf"/>
</dbReference>
<dbReference type="InterPro" id="IPR038408">
    <property type="entry name" value="GNK2_sf"/>
</dbReference>
<evidence type="ECO:0000256" key="4">
    <source>
        <dbReference type="SAM" id="Phobius"/>
    </source>
</evidence>
<reference evidence="6 7" key="1">
    <citation type="journal article" date="2024" name="G3 (Bethesda)">
        <title>Genome assembly of Hibiscus sabdariffa L. provides insights into metabolisms of medicinal natural products.</title>
        <authorList>
            <person name="Kim T."/>
        </authorList>
    </citation>
    <scope>NUCLEOTIDE SEQUENCE [LARGE SCALE GENOMIC DNA]</scope>
    <source>
        <strain evidence="6">TK-2024</strain>
        <tissue evidence="6">Old leaves</tissue>
    </source>
</reference>
<dbReference type="InterPro" id="IPR002902">
    <property type="entry name" value="GNK2"/>
</dbReference>
<feature type="region of interest" description="Disordered" evidence="3">
    <location>
        <begin position="295"/>
        <end position="318"/>
    </location>
</feature>
<name>A0ABR2ARI6_9ROSI</name>
<evidence type="ECO:0000256" key="3">
    <source>
        <dbReference type="SAM" id="MobiDB-lite"/>
    </source>
</evidence>
<dbReference type="EMBL" id="JBBPBM010000356">
    <property type="protein sequence ID" value="KAK8496633.1"/>
    <property type="molecule type" value="Genomic_DNA"/>
</dbReference>
<evidence type="ECO:0000313" key="6">
    <source>
        <dbReference type="EMBL" id="KAK8496633.1"/>
    </source>
</evidence>
<keyword evidence="7" id="KW-1185">Reference proteome</keyword>
<keyword evidence="4" id="KW-0472">Membrane</keyword>
<dbReference type="Gene3D" id="3.30.430.20">
    <property type="entry name" value="Gnk2 domain, C-X8-C-X2-C motif"/>
    <property type="match status" value="2"/>
</dbReference>
<dbReference type="SUPFAM" id="SSF56112">
    <property type="entry name" value="Protein kinase-like (PK-like)"/>
    <property type="match status" value="1"/>
</dbReference>
<dbReference type="Gene3D" id="1.10.510.10">
    <property type="entry name" value="Transferase(Phosphotransferase) domain 1"/>
    <property type="match status" value="1"/>
</dbReference>
<evidence type="ECO:0000256" key="1">
    <source>
        <dbReference type="ARBA" id="ARBA00022729"/>
    </source>
</evidence>
<dbReference type="CDD" id="cd23509">
    <property type="entry name" value="Gnk2-like"/>
    <property type="match status" value="1"/>
</dbReference>
<feature type="transmembrane region" description="Helical" evidence="4">
    <location>
        <begin position="326"/>
        <end position="349"/>
    </location>
</feature>
<accession>A0ABR2ARI6</accession>
<dbReference type="PROSITE" id="PS51473">
    <property type="entry name" value="GNK2"/>
    <property type="match status" value="1"/>
</dbReference>
<proteinExistence type="predicted"/>
<feature type="compositionally biased region" description="Pro residues" evidence="3">
    <location>
        <begin position="296"/>
        <end position="308"/>
    </location>
</feature>
<keyword evidence="4" id="KW-1133">Transmembrane helix</keyword>
<protein>
    <recommendedName>
        <fullName evidence="5">Gnk2-homologous domain-containing protein</fullName>
    </recommendedName>
</protein>
<keyword evidence="2" id="KW-0677">Repeat</keyword>
<feature type="domain" description="Gnk2-homologous" evidence="5">
    <location>
        <begin position="186"/>
        <end position="298"/>
    </location>
</feature>
<dbReference type="PANTHER" id="PTHR32099:SF92">
    <property type="entry name" value="CYSTEINE-RICH RECEPTOR-LIKE PROTEIN KINASE 11"/>
    <property type="match status" value="1"/>
</dbReference>
<dbReference type="PANTHER" id="PTHR32099">
    <property type="entry name" value="CYSTEINE-RICH REPEAT SECRETORY PROTEIN"/>
    <property type="match status" value="1"/>
</dbReference>
<dbReference type="Proteomes" id="UP001472677">
    <property type="component" value="Unassembled WGS sequence"/>
</dbReference>
<comment type="caution">
    <text evidence="6">The sequence shown here is derived from an EMBL/GenBank/DDBJ whole genome shotgun (WGS) entry which is preliminary data.</text>
</comment>
<gene>
    <name evidence="6" type="ORF">V6N12_063893</name>
</gene>
<keyword evidence="1" id="KW-0732">Signal</keyword>
<dbReference type="Pfam" id="PF01657">
    <property type="entry name" value="Stress-antifung"/>
    <property type="match status" value="1"/>
</dbReference>
<organism evidence="6 7">
    <name type="scientific">Hibiscus sabdariffa</name>
    <name type="common">roselle</name>
    <dbReference type="NCBI Taxonomy" id="183260"/>
    <lineage>
        <taxon>Eukaryota</taxon>
        <taxon>Viridiplantae</taxon>
        <taxon>Streptophyta</taxon>
        <taxon>Embryophyta</taxon>
        <taxon>Tracheophyta</taxon>
        <taxon>Spermatophyta</taxon>
        <taxon>Magnoliopsida</taxon>
        <taxon>eudicotyledons</taxon>
        <taxon>Gunneridae</taxon>
        <taxon>Pentapetalae</taxon>
        <taxon>rosids</taxon>
        <taxon>malvids</taxon>
        <taxon>Malvales</taxon>
        <taxon>Malvaceae</taxon>
        <taxon>Malvoideae</taxon>
        <taxon>Hibiscus</taxon>
    </lineage>
</organism>
<keyword evidence="4" id="KW-0812">Transmembrane</keyword>
<evidence type="ECO:0000313" key="7">
    <source>
        <dbReference type="Proteomes" id="UP001472677"/>
    </source>
</evidence>
<evidence type="ECO:0000259" key="5">
    <source>
        <dbReference type="PROSITE" id="PS51473"/>
    </source>
</evidence>